<dbReference type="InterPro" id="IPR050179">
    <property type="entry name" value="Trans_hexapeptide_repeat"/>
</dbReference>
<accession>A0A286RKM4</accession>
<proteinExistence type="inferred from homology"/>
<dbReference type="InterPro" id="IPR011004">
    <property type="entry name" value="Trimer_LpxA-like_sf"/>
</dbReference>
<keyword evidence="2" id="KW-1133">Transmembrane helix</keyword>
<dbReference type="PANTHER" id="PTHR43300">
    <property type="entry name" value="ACETYLTRANSFERASE"/>
    <property type="match status" value="1"/>
</dbReference>
<keyword evidence="2" id="KW-0812">Transmembrane</keyword>
<sequence length="206" mass="22200">MRKLLKRGIQLASLVPAVVLVVISAIAKPVIGRRRAFLGPAQLVALVPGMLGIYLRWAYYFMTIKKCSWDVTIEFGSFFSCPDAEVGAFVYIGAYSIIGSARIGDRVRIASGVSIPSGRYQHLVQDEQNHSPVRSSDSNGSFTTIQIGHDTWIGERAVVMADVGARCIVGAGAVVCKPIPDDTVAVGVPARIVRSMSMNDDLTCSR</sequence>
<dbReference type="Gene3D" id="2.160.10.10">
    <property type="entry name" value="Hexapeptide repeat proteins"/>
    <property type="match status" value="1"/>
</dbReference>
<dbReference type="EMBL" id="CP018477">
    <property type="protein sequence ID" value="ASV76492.1"/>
    <property type="molecule type" value="Genomic_DNA"/>
</dbReference>
<dbReference type="Proteomes" id="UP000215086">
    <property type="component" value="Chromosome"/>
</dbReference>
<dbReference type="SUPFAM" id="SSF51161">
    <property type="entry name" value="Trimeric LpxA-like enzymes"/>
    <property type="match status" value="1"/>
</dbReference>
<evidence type="ECO:0000313" key="4">
    <source>
        <dbReference type="Proteomes" id="UP000215086"/>
    </source>
</evidence>
<protein>
    <recommendedName>
        <fullName evidence="5">Maltose O-acetyltransferase</fullName>
    </recommendedName>
</protein>
<dbReference type="OrthoDB" id="272049at2"/>
<name>A0A286RKM4_9BACT</name>
<dbReference type="CDD" id="cd04647">
    <property type="entry name" value="LbH_MAT_like"/>
    <property type="match status" value="1"/>
</dbReference>
<feature type="transmembrane region" description="Helical" evidence="2">
    <location>
        <begin position="37"/>
        <end position="59"/>
    </location>
</feature>
<reference evidence="3 4" key="1">
    <citation type="journal article" name="Front. Microbiol.">
        <title>Sugar Metabolism of the First Thermophilic Planctomycete Thermogutta terrifontis: Comparative Genomic and Transcriptomic Approaches.</title>
        <authorList>
            <person name="Elcheninov A.G."/>
            <person name="Menzel P."/>
            <person name="Gudbergsdottir S.R."/>
            <person name="Slesarev A.I."/>
            <person name="Kadnikov V.V."/>
            <person name="Krogh A."/>
            <person name="Bonch-Osmolovskaya E.A."/>
            <person name="Peng X."/>
            <person name="Kublanov I.V."/>
        </authorList>
    </citation>
    <scope>NUCLEOTIDE SEQUENCE [LARGE SCALE GENOMIC DNA]</scope>
    <source>
        <strain evidence="3 4">R1</strain>
    </source>
</reference>
<keyword evidence="2" id="KW-0472">Membrane</keyword>
<dbReference type="InterPro" id="IPR001451">
    <property type="entry name" value="Hexapep"/>
</dbReference>
<organism evidence="3 4">
    <name type="scientific">Thermogutta terrifontis</name>
    <dbReference type="NCBI Taxonomy" id="1331910"/>
    <lineage>
        <taxon>Bacteria</taxon>
        <taxon>Pseudomonadati</taxon>
        <taxon>Planctomycetota</taxon>
        <taxon>Planctomycetia</taxon>
        <taxon>Pirellulales</taxon>
        <taxon>Thermoguttaceae</taxon>
        <taxon>Thermogutta</taxon>
    </lineage>
</organism>
<keyword evidence="4" id="KW-1185">Reference proteome</keyword>
<evidence type="ECO:0000256" key="2">
    <source>
        <dbReference type="SAM" id="Phobius"/>
    </source>
</evidence>
<gene>
    <name evidence="3" type="ORF">THTE_3891</name>
</gene>
<evidence type="ECO:0000313" key="3">
    <source>
        <dbReference type="EMBL" id="ASV76492.1"/>
    </source>
</evidence>
<dbReference type="PANTHER" id="PTHR43300:SF11">
    <property type="entry name" value="ACETYLTRANSFERASE RV3034C-RELATED"/>
    <property type="match status" value="1"/>
</dbReference>
<dbReference type="AlphaFoldDB" id="A0A286RKM4"/>
<dbReference type="Pfam" id="PF14602">
    <property type="entry name" value="Hexapep_2"/>
    <property type="match status" value="2"/>
</dbReference>
<dbReference type="RefSeq" id="WP_095416263.1">
    <property type="nucleotide sequence ID" value="NZ_CP018477.1"/>
</dbReference>
<dbReference type="KEGG" id="ttf:THTE_3891"/>
<evidence type="ECO:0000256" key="1">
    <source>
        <dbReference type="ARBA" id="ARBA00007274"/>
    </source>
</evidence>
<evidence type="ECO:0008006" key="5">
    <source>
        <dbReference type="Google" id="ProtNLM"/>
    </source>
</evidence>
<comment type="similarity">
    <text evidence="1">Belongs to the transferase hexapeptide repeat family.</text>
</comment>